<dbReference type="GO" id="GO:0030246">
    <property type="term" value="F:carbohydrate binding"/>
    <property type="evidence" value="ECO:0007669"/>
    <property type="project" value="InterPro"/>
</dbReference>
<dbReference type="InterPro" id="IPR032342">
    <property type="entry name" value="DUF4861"/>
</dbReference>
<accession>A0A2S1SID3</accession>
<dbReference type="Pfam" id="PF16153">
    <property type="entry name" value="DUF4861"/>
    <property type="match status" value="1"/>
</dbReference>
<protein>
    <submittedName>
        <fullName evidence="1">DUF4861 domain-containing protein</fullName>
    </submittedName>
</protein>
<evidence type="ECO:0000313" key="1">
    <source>
        <dbReference type="EMBL" id="AWI26173.1"/>
    </source>
</evidence>
<dbReference type="SUPFAM" id="SSF74650">
    <property type="entry name" value="Galactose mutarotase-like"/>
    <property type="match status" value="1"/>
</dbReference>
<organism evidence="1 2">
    <name type="scientific">Flavobacterium pallidum</name>
    <dbReference type="NCBI Taxonomy" id="2172098"/>
    <lineage>
        <taxon>Bacteria</taxon>
        <taxon>Pseudomonadati</taxon>
        <taxon>Bacteroidota</taxon>
        <taxon>Flavobacteriia</taxon>
        <taxon>Flavobacteriales</taxon>
        <taxon>Flavobacteriaceae</taxon>
        <taxon>Flavobacterium</taxon>
    </lineage>
</organism>
<dbReference type="GO" id="GO:0005975">
    <property type="term" value="P:carbohydrate metabolic process"/>
    <property type="evidence" value="ECO:0007669"/>
    <property type="project" value="InterPro"/>
</dbReference>
<dbReference type="AlphaFoldDB" id="A0A2S1SID3"/>
<dbReference type="KEGG" id="fpal:HYN49_09830"/>
<dbReference type="GO" id="GO:0003824">
    <property type="term" value="F:catalytic activity"/>
    <property type="evidence" value="ECO:0007669"/>
    <property type="project" value="InterPro"/>
</dbReference>
<name>A0A2S1SID3_9FLAO</name>
<dbReference type="Proteomes" id="UP000244937">
    <property type="component" value="Chromosome"/>
</dbReference>
<keyword evidence="2" id="KW-1185">Reference proteome</keyword>
<gene>
    <name evidence="1" type="ORF">HYN49_09830</name>
</gene>
<proteinExistence type="predicted"/>
<sequence>MESVPKYLLLLILLGFKIHAQPLKVVVKNPLGFDRNDVTAISREQLEFWLKAHDKRNFRIKMEGTEAYLPVQWTDYDQDGKYDAVLFQANVPANATVNYYIVPDSLKRKSQSQRAAYAQFSPERGEGLAWENDKVAFCIYGKSGKKSSNAAAFSSGVDLWLKKVEYSIIENWYAKSKKQPGYYHEDHGEGYDGYDLGDGRGVGGSGLFVKDSLHIPDGFSSYKIWENGPLRVTFEVKYKRWSRFWVEETKIISLDMGSNFSKFEVYFTANTKAPDYSVGISLHDNKGKARLEKEVGWARYWEPIDDSYLGEAIIMEPKIIADMVTYTDAEHDRNHLFVVTKPRDQLTYYTGFSWLKSGQVKNVEGWDILVQQQILKLNNPLEVSVLGN</sequence>
<reference evidence="1 2" key="1">
    <citation type="submission" date="2018-05" db="EMBL/GenBank/DDBJ databases">
        <title>Genome sequencing of Flavobacterium sp. HYN0049.</title>
        <authorList>
            <person name="Yi H."/>
            <person name="Baek C."/>
        </authorList>
    </citation>
    <scope>NUCLEOTIDE SEQUENCE [LARGE SCALE GENOMIC DNA]</scope>
    <source>
        <strain evidence="1 2">HYN0049</strain>
    </source>
</reference>
<evidence type="ECO:0000313" key="2">
    <source>
        <dbReference type="Proteomes" id="UP000244937"/>
    </source>
</evidence>
<dbReference type="InterPro" id="IPR011013">
    <property type="entry name" value="Gal_mutarotase_sf_dom"/>
</dbReference>
<dbReference type="OrthoDB" id="9800230at2"/>
<dbReference type="EMBL" id="CP029187">
    <property type="protein sequence ID" value="AWI26173.1"/>
    <property type="molecule type" value="Genomic_DNA"/>
</dbReference>